<organism evidence="2 3">
    <name type="scientific">Simiduia curdlanivorans</name>
    <dbReference type="NCBI Taxonomy" id="1492769"/>
    <lineage>
        <taxon>Bacteria</taxon>
        <taxon>Pseudomonadati</taxon>
        <taxon>Pseudomonadota</taxon>
        <taxon>Gammaproteobacteria</taxon>
        <taxon>Cellvibrionales</taxon>
        <taxon>Cellvibrionaceae</taxon>
        <taxon>Simiduia</taxon>
    </lineage>
</organism>
<evidence type="ECO:0000256" key="1">
    <source>
        <dbReference type="SAM" id="Coils"/>
    </source>
</evidence>
<dbReference type="Proteomes" id="UP001595840">
    <property type="component" value="Unassembled WGS sequence"/>
</dbReference>
<keyword evidence="1" id="KW-0175">Coiled coil</keyword>
<gene>
    <name evidence="2" type="ORF">ACFOX3_10595</name>
</gene>
<evidence type="ECO:0000313" key="3">
    <source>
        <dbReference type="Proteomes" id="UP001595840"/>
    </source>
</evidence>
<protein>
    <submittedName>
        <fullName evidence="2">Uncharacterized protein</fullName>
    </submittedName>
</protein>
<comment type="caution">
    <text evidence="2">The sequence shown here is derived from an EMBL/GenBank/DDBJ whole genome shotgun (WGS) entry which is preliminary data.</text>
</comment>
<keyword evidence="3" id="KW-1185">Reference proteome</keyword>
<reference evidence="3" key="1">
    <citation type="journal article" date="2019" name="Int. J. Syst. Evol. Microbiol.">
        <title>The Global Catalogue of Microorganisms (GCM) 10K type strain sequencing project: providing services to taxonomists for standard genome sequencing and annotation.</title>
        <authorList>
            <consortium name="The Broad Institute Genomics Platform"/>
            <consortium name="The Broad Institute Genome Sequencing Center for Infectious Disease"/>
            <person name="Wu L."/>
            <person name="Ma J."/>
        </authorList>
    </citation>
    <scope>NUCLEOTIDE SEQUENCE [LARGE SCALE GENOMIC DNA]</scope>
    <source>
        <strain evidence="3">CECT 8570</strain>
    </source>
</reference>
<name>A0ABV8V674_9GAMM</name>
<sequence>MNVNSQTSLPATQPNLGPVSALNRLSVQAKNVGSRTREALIRMRERMENLEQTLCQTVSENQELATQLRATRERLTLVQASHFLTKKALEEQQLSVADLEAQLAAYRRKAKSDQVEIEALKTQLFA</sequence>
<dbReference type="EMBL" id="JBHSCX010000009">
    <property type="protein sequence ID" value="MFC4362755.1"/>
    <property type="molecule type" value="Genomic_DNA"/>
</dbReference>
<proteinExistence type="predicted"/>
<feature type="coiled-coil region" evidence="1">
    <location>
        <begin position="89"/>
        <end position="123"/>
    </location>
</feature>
<accession>A0ABV8V674</accession>
<evidence type="ECO:0000313" key="2">
    <source>
        <dbReference type="EMBL" id="MFC4362755.1"/>
    </source>
</evidence>
<dbReference type="RefSeq" id="WP_290264261.1">
    <property type="nucleotide sequence ID" value="NZ_JAUFQG010000006.1"/>
</dbReference>